<dbReference type="GO" id="GO:0071038">
    <property type="term" value="P:TRAMP-dependent tRNA surveillance pathway"/>
    <property type="evidence" value="ECO:0007669"/>
    <property type="project" value="TreeGrafter"/>
</dbReference>
<reference evidence="6" key="1">
    <citation type="submission" date="2021-05" db="EMBL/GenBank/DDBJ databases">
        <title>Encephalitozoon hellem ATCC 50604 Complete Genome.</title>
        <authorList>
            <person name="Mascarenhas dos Santos A.C."/>
            <person name="Julian A.T."/>
            <person name="Pombert J.-F."/>
        </authorList>
    </citation>
    <scope>NUCLEOTIDE SEQUENCE</scope>
    <source>
        <strain evidence="6">ATCC 50604</strain>
    </source>
</reference>
<feature type="domain" description="Exosome complex component N-terminal" evidence="4">
    <location>
        <begin position="6"/>
        <end position="41"/>
    </location>
</feature>
<dbReference type="GO" id="GO:0000176">
    <property type="term" value="C:nuclear exosome (RNase complex)"/>
    <property type="evidence" value="ECO:0007669"/>
    <property type="project" value="TreeGrafter"/>
</dbReference>
<dbReference type="GO" id="GO:0003723">
    <property type="term" value="F:RNA binding"/>
    <property type="evidence" value="ECO:0007669"/>
    <property type="project" value="UniProtKB-KW"/>
</dbReference>
<dbReference type="InterPro" id="IPR048565">
    <property type="entry name" value="S1_RRP4"/>
</dbReference>
<evidence type="ECO:0000256" key="3">
    <source>
        <dbReference type="ARBA" id="ARBA00022884"/>
    </source>
</evidence>
<dbReference type="CDD" id="cd05789">
    <property type="entry name" value="S1_Rrp4"/>
    <property type="match status" value="1"/>
</dbReference>
<keyword evidence="3" id="KW-0694">RNA-binding</keyword>
<dbReference type="GO" id="GO:0034475">
    <property type="term" value="P:U4 snRNA 3'-end processing"/>
    <property type="evidence" value="ECO:0007669"/>
    <property type="project" value="TreeGrafter"/>
</dbReference>
<name>A0A9Q9FCG8_ENCHE</name>
<dbReference type="Gene3D" id="2.40.50.100">
    <property type="match status" value="1"/>
</dbReference>
<dbReference type="InterPro" id="IPR036612">
    <property type="entry name" value="KH_dom_type_1_sf"/>
</dbReference>
<dbReference type="InterPro" id="IPR025721">
    <property type="entry name" value="Exosome_cplx_N_dom"/>
</dbReference>
<sequence length="225" mass="25481">MKALLLPGEDVLESNGYIRGHGTQLKDDHIVSTYFGRVRITNKLVAIDPVSPMKYSPEVGNVVIGRVVGIHNKKWKMELNSKADVYLGLSAINLPGVAQRRKQESDEMSMRDFFDINDLVVSEVQKVNRNGTAALHTRNDRYGKLGEGLLVFVPHFLLEPLKTRFLSNGSIRAIVGCNGYIWIGRKHEDPSTFVEAARVASRVREMAFQNRYINMERLLEKELQN</sequence>
<feature type="domain" description="RRP4 S1" evidence="5">
    <location>
        <begin position="54"/>
        <end position="126"/>
    </location>
</feature>
<evidence type="ECO:0000313" key="7">
    <source>
        <dbReference type="Proteomes" id="UP001059546"/>
    </source>
</evidence>
<dbReference type="InterPro" id="IPR026699">
    <property type="entry name" value="Exosome_RNA_bind1/RRP40/RRP4"/>
</dbReference>
<dbReference type="SUPFAM" id="SSF110324">
    <property type="entry name" value="Ribosomal L27 protein-like"/>
    <property type="match status" value="1"/>
</dbReference>
<dbReference type="GO" id="GO:0000467">
    <property type="term" value="P:exonucleolytic trimming to generate mature 3'-end of 5.8S rRNA from tricistronic rRNA transcript (SSU-rRNA, 5.8S rRNA, LSU-rRNA)"/>
    <property type="evidence" value="ECO:0007669"/>
    <property type="project" value="TreeGrafter"/>
</dbReference>
<dbReference type="EMBL" id="CP075156">
    <property type="protein sequence ID" value="UTX44215.1"/>
    <property type="molecule type" value="Genomic_DNA"/>
</dbReference>
<evidence type="ECO:0000259" key="5">
    <source>
        <dbReference type="Pfam" id="PF21266"/>
    </source>
</evidence>
<dbReference type="GO" id="GO:0071051">
    <property type="term" value="P:poly(A)-dependent snoRNA 3'-end processing"/>
    <property type="evidence" value="ECO:0007669"/>
    <property type="project" value="TreeGrafter"/>
</dbReference>
<keyword evidence="2" id="KW-0271">Exosome</keyword>
<dbReference type="AlphaFoldDB" id="A0A9Q9FCG8"/>
<dbReference type="Proteomes" id="UP001059546">
    <property type="component" value="Chromosome X"/>
</dbReference>
<dbReference type="SUPFAM" id="SSF50249">
    <property type="entry name" value="Nucleic acid-binding proteins"/>
    <property type="match status" value="1"/>
</dbReference>
<dbReference type="GO" id="GO:0071035">
    <property type="term" value="P:nuclear polyadenylation-dependent rRNA catabolic process"/>
    <property type="evidence" value="ECO:0007669"/>
    <property type="project" value="TreeGrafter"/>
</dbReference>
<proteinExistence type="predicted"/>
<dbReference type="Gene3D" id="2.40.50.140">
    <property type="entry name" value="Nucleic acid-binding proteins"/>
    <property type="match status" value="1"/>
</dbReference>
<evidence type="ECO:0000256" key="2">
    <source>
        <dbReference type="ARBA" id="ARBA00022835"/>
    </source>
</evidence>
<dbReference type="Pfam" id="PF14382">
    <property type="entry name" value="ECR1_N"/>
    <property type="match status" value="1"/>
</dbReference>
<dbReference type="SUPFAM" id="SSF54791">
    <property type="entry name" value="Eukaryotic type KH-domain (KH-domain type I)"/>
    <property type="match status" value="1"/>
</dbReference>
<dbReference type="GO" id="GO:0071034">
    <property type="term" value="P:CUT catabolic process"/>
    <property type="evidence" value="ECO:0007669"/>
    <property type="project" value="TreeGrafter"/>
</dbReference>
<evidence type="ECO:0000259" key="4">
    <source>
        <dbReference type="Pfam" id="PF14382"/>
    </source>
</evidence>
<dbReference type="PANTHER" id="PTHR21321">
    <property type="entry name" value="PNAS-3 RELATED"/>
    <property type="match status" value="1"/>
</dbReference>
<evidence type="ECO:0000313" key="6">
    <source>
        <dbReference type="EMBL" id="UTX44215.1"/>
    </source>
</evidence>
<dbReference type="GO" id="GO:0000177">
    <property type="term" value="C:cytoplasmic exosome (RNase complex)"/>
    <property type="evidence" value="ECO:0007669"/>
    <property type="project" value="TreeGrafter"/>
</dbReference>
<comment type="subcellular location">
    <subcellularLocation>
        <location evidence="1">Nucleus</location>
    </subcellularLocation>
</comment>
<gene>
    <name evidence="6" type="ORF">GPU96_10g20070</name>
</gene>
<dbReference type="PANTHER" id="PTHR21321:SF4">
    <property type="entry name" value="EXOSOME COMPLEX COMPONENT RRP4"/>
    <property type="match status" value="1"/>
</dbReference>
<protein>
    <submittedName>
        <fullName evidence="6">Ribosomal RNA-processing protein 4</fullName>
    </submittedName>
</protein>
<dbReference type="Pfam" id="PF21266">
    <property type="entry name" value="S1_RRP4"/>
    <property type="match status" value="1"/>
</dbReference>
<accession>A0A9Q9FCG8</accession>
<evidence type="ECO:0000256" key="1">
    <source>
        <dbReference type="ARBA" id="ARBA00004123"/>
    </source>
</evidence>
<organism evidence="6 7">
    <name type="scientific">Encephalitozoon hellem</name>
    <name type="common">Microsporidian parasite</name>
    <dbReference type="NCBI Taxonomy" id="27973"/>
    <lineage>
        <taxon>Eukaryota</taxon>
        <taxon>Fungi</taxon>
        <taxon>Fungi incertae sedis</taxon>
        <taxon>Microsporidia</taxon>
        <taxon>Unikaryonidae</taxon>
        <taxon>Encephalitozoon</taxon>
    </lineage>
</organism>
<dbReference type="InterPro" id="IPR012340">
    <property type="entry name" value="NA-bd_OB-fold"/>
</dbReference>